<keyword evidence="8 11" id="KW-0648">Protein biosynthesis</keyword>
<feature type="domain" description="DALR anticodon binding" evidence="12">
    <location>
        <begin position="582"/>
        <end position="678"/>
    </location>
</feature>
<dbReference type="OrthoDB" id="9775440at2"/>
<dbReference type="SUPFAM" id="SSF109604">
    <property type="entry name" value="HD-domain/PDEase-like"/>
    <property type="match status" value="1"/>
</dbReference>
<evidence type="ECO:0000256" key="10">
    <source>
        <dbReference type="ARBA" id="ARBA00047937"/>
    </source>
</evidence>
<dbReference type="PANTHER" id="PTHR30075:SF2">
    <property type="entry name" value="GLYCINE--TRNA LIGASE, CHLOROPLASTIC_MITOCHONDRIAL 2"/>
    <property type="match status" value="1"/>
</dbReference>
<dbReference type="GO" id="GO:0005829">
    <property type="term" value="C:cytosol"/>
    <property type="evidence" value="ECO:0007669"/>
    <property type="project" value="TreeGrafter"/>
</dbReference>
<dbReference type="GO" id="GO:0006420">
    <property type="term" value="P:arginyl-tRNA aminoacylation"/>
    <property type="evidence" value="ECO:0007669"/>
    <property type="project" value="InterPro"/>
</dbReference>
<dbReference type="Pfam" id="PF02092">
    <property type="entry name" value="tRNA_synt_2f"/>
    <property type="match status" value="1"/>
</dbReference>
<dbReference type="PROSITE" id="PS50861">
    <property type="entry name" value="AA_TRNA_LIGASE_II_GLYAB"/>
    <property type="match status" value="1"/>
</dbReference>
<reference evidence="13 14" key="2">
    <citation type="submission" date="2019-05" db="EMBL/GenBank/DDBJ databases">
        <title>Genome evolution of the obligate endosymbiont Buchnera aphidicola.</title>
        <authorList>
            <person name="Moran N.A."/>
        </authorList>
    </citation>
    <scope>NUCLEOTIDE SEQUENCE [LARGE SCALE GENOMIC DNA]</scope>
    <source>
        <strain evidence="13 14">Aar</strain>
    </source>
</reference>
<dbReference type="Proteomes" id="UP000298654">
    <property type="component" value="Chromosome"/>
</dbReference>
<evidence type="ECO:0000313" key="13">
    <source>
        <dbReference type="EMBL" id="QCI15826.1"/>
    </source>
</evidence>
<accession>A0A4D6XEF7</accession>
<comment type="subcellular location">
    <subcellularLocation>
        <location evidence="1 11">Cytoplasm</location>
    </subcellularLocation>
</comment>
<dbReference type="InterPro" id="IPR006194">
    <property type="entry name" value="Gly-tRNA-synth_heterodimer"/>
</dbReference>
<evidence type="ECO:0000256" key="6">
    <source>
        <dbReference type="ARBA" id="ARBA00022741"/>
    </source>
</evidence>
<dbReference type="GO" id="GO:0006426">
    <property type="term" value="P:glycyl-tRNA aminoacylation"/>
    <property type="evidence" value="ECO:0007669"/>
    <property type="project" value="UniProtKB-UniRule"/>
</dbReference>
<evidence type="ECO:0000256" key="3">
    <source>
        <dbReference type="ARBA" id="ARBA00011209"/>
    </source>
</evidence>
<dbReference type="HAMAP" id="MF_00255">
    <property type="entry name" value="Gly_tRNA_synth_beta"/>
    <property type="match status" value="1"/>
</dbReference>
<evidence type="ECO:0000256" key="5">
    <source>
        <dbReference type="ARBA" id="ARBA00022598"/>
    </source>
</evidence>
<sequence>MTKKNLLIEIGTEELPAKLAYKISLNFHNNFIKILKSYNIEYKETHSFSTPRRLALKIIALDTKDRFIEINKKGPSLKNAYYQNNSPTKAAIYWAQKCGININEASHIKTEKGSWLFYQKIEKQEKIELLLPKITELILKNISIEKSMRWEIENKIFLRPIRNIVILLDKQIIKGKIFNISSNNLLQSHISSINKKIKIKNAEEYPSILFKKYQIIADYKMRKESIINQMQEAVKKINGFIKINDFLIEEVTSLVESPTILLATFQKKFLKIPKEVLIYIIEKQQKCFPIYNFKKDLIPYFIFISNINSKYPKQIIIGNEKVMHARLSDAEFFLKNDKKIKLANYFVSLKKVLFQNHLGSLHDKTLRLKFLVSWMSQYKNINKQDVIRAALLSKCDLVTNAVCEFPELQGTMGMYYALKDKENKNVAIALKEQYLPSFSGDKIPSTSIGCLLSISDKADTLSGMFYIGNIPKSNKDPFALRRLAIGIIRIIIKKNIQLDLKDLFNQSLYLYDKKNTNNSILCDKIIEFFIARISNWYQEKGFCINIINSVLSYNSTNLIDINKKIQDISFFKQSKHSKKILLSIKRISNILKKENKEINGDINLAIMKTTEEIILFNKLKKLHTDTKDLFKEKKYKEILLKIIDLEKPICNFFDKVTIYDCNSEIRINRLLLLYELKKFFFKITNFSYLY</sequence>
<dbReference type="EMBL" id="CP034900">
    <property type="protein sequence ID" value="QCI15826.1"/>
    <property type="molecule type" value="Genomic_DNA"/>
</dbReference>
<dbReference type="GO" id="GO:0004820">
    <property type="term" value="F:glycine-tRNA ligase activity"/>
    <property type="evidence" value="ECO:0007669"/>
    <property type="project" value="UniProtKB-UniRule"/>
</dbReference>
<dbReference type="PRINTS" id="PR01045">
    <property type="entry name" value="TRNASYNTHGB"/>
</dbReference>
<evidence type="ECO:0000256" key="2">
    <source>
        <dbReference type="ARBA" id="ARBA00008226"/>
    </source>
</evidence>
<evidence type="ECO:0000256" key="4">
    <source>
        <dbReference type="ARBA" id="ARBA00022490"/>
    </source>
</evidence>
<dbReference type="GO" id="GO:0004814">
    <property type="term" value="F:arginine-tRNA ligase activity"/>
    <property type="evidence" value="ECO:0007669"/>
    <property type="project" value="InterPro"/>
</dbReference>
<evidence type="ECO:0000256" key="8">
    <source>
        <dbReference type="ARBA" id="ARBA00022917"/>
    </source>
</evidence>
<dbReference type="AlphaFoldDB" id="A0A4D6XEF7"/>
<name>A0A4D6XEF7_9GAMM</name>
<keyword evidence="5 11" id="KW-0436">Ligase</keyword>
<proteinExistence type="inferred from homology"/>
<comment type="similarity">
    <text evidence="2 11">Belongs to the class-II aminoacyl-tRNA synthetase family.</text>
</comment>
<evidence type="ECO:0000256" key="11">
    <source>
        <dbReference type="HAMAP-Rule" id="MF_00255"/>
    </source>
</evidence>
<comment type="subunit">
    <text evidence="3 11">Tetramer of two alpha and two beta subunits.</text>
</comment>
<evidence type="ECO:0000259" key="12">
    <source>
        <dbReference type="Pfam" id="PF05746"/>
    </source>
</evidence>
<comment type="catalytic activity">
    <reaction evidence="10 11">
        <text>tRNA(Gly) + glycine + ATP = glycyl-tRNA(Gly) + AMP + diphosphate</text>
        <dbReference type="Rhea" id="RHEA:16013"/>
        <dbReference type="Rhea" id="RHEA-COMP:9664"/>
        <dbReference type="Rhea" id="RHEA-COMP:9683"/>
        <dbReference type="ChEBI" id="CHEBI:30616"/>
        <dbReference type="ChEBI" id="CHEBI:33019"/>
        <dbReference type="ChEBI" id="CHEBI:57305"/>
        <dbReference type="ChEBI" id="CHEBI:78442"/>
        <dbReference type="ChEBI" id="CHEBI:78522"/>
        <dbReference type="ChEBI" id="CHEBI:456215"/>
        <dbReference type="EC" id="6.1.1.14"/>
    </reaction>
</comment>
<keyword evidence="6 11" id="KW-0547">Nucleotide-binding</keyword>
<dbReference type="PANTHER" id="PTHR30075">
    <property type="entry name" value="GLYCYL-TRNA SYNTHETASE"/>
    <property type="match status" value="1"/>
</dbReference>
<keyword evidence="4 11" id="KW-0963">Cytoplasm</keyword>
<evidence type="ECO:0000256" key="9">
    <source>
        <dbReference type="ARBA" id="ARBA00023146"/>
    </source>
</evidence>
<dbReference type="EC" id="6.1.1.14" evidence="11"/>
<reference evidence="13 14" key="1">
    <citation type="submission" date="2018-12" db="EMBL/GenBank/DDBJ databases">
        <authorList>
            <person name="Chong R.A."/>
        </authorList>
    </citation>
    <scope>NUCLEOTIDE SEQUENCE [LARGE SCALE GENOMIC DNA]</scope>
    <source>
        <strain evidence="13 14">Aar</strain>
    </source>
</reference>
<organism evidence="13 14">
    <name type="scientific">Buchnera aphidicola</name>
    <name type="common">Artemisaphis artemisicola</name>
    <dbReference type="NCBI Taxonomy" id="1241836"/>
    <lineage>
        <taxon>Bacteria</taxon>
        <taxon>Pseudomonadati</taxon>
        <taxon>Pseudomonadota</taxon>
        <taxon>Gammaproteobacteria</taxon>
        <taxon>Enterobacterales</taxon>
        <taxon>Erwiniaceae</taxon>
        <taxon>Buchnera</taxon>
    </lineage>
</organism>
<dbReference type="Pfam" id="PF05746">
    <property type="entry name" value="DALR_1"/>
    <property type="match status" value="1"/>
</dbReference>
<dbReference type="RefSeq" id="WP_158364110.1">
    <property type="nucleotide sequence ID" value="NZ_CP034900.1"/>
</dbReference>
<keyword evidence="9 11" id="KW-0030">Aminoacyl-tRNA synthetase</keyword>
<evidence type="ECO:0000313" key="14">
    <source>
        <dbReference type="Proteomes" id="UP000298654"/>
    </source>
</evidence>
<dbReference type="InterPro" id="IPR008909">
    <property type="entry name" value="DALR_anticod-bd"/>
</dbReference>
<dbReference type="GO" id="GO:0005524">
    <property type="term" value="F:ATP binding"/>
    <property type="evidence" value="ECO:0007669"/>
    <property type="project" value="UniProtKB-UniRule"/>
</dbReference>
<evidence type="ECO:0000256" key="7">
    <source>
        <dbReference type="ARBA" id="ARBA00022840"/>
    </source>
</evidence>
<dbReference type="InterPro" id="IPR015944">
    <property type="entry name" value="Gly-tRNA-synth_bsu"/>
</dbReference>
<evidence type="ECO:0000256" key="1">
    <source>
        <dbReference type="ARBA" id="ARBA00004496"/>
    </source>
</evidence>
<gene>
    <name evidence="11" type="primary">glyS</name>
    <name evidence="13" type="ORF">D9V59_00655</name>
</gene>
<keyword evidence="7 11" id="KW-0067">ATP-binding</keyword>
<protein>
    <recommendedName>
        <fullName evidence="11">Glycine--tRNA ligase beta subunit</fullName>
        <ecNumber evidence="11">6.1.1.14</ecNumber>
    </recommendedName>
    <alternativeName>
        <fullName evidence="11">Glycyl-tRNA synthetase beta subunit</fullName>
        <shortName evidence="11">GlyRS</shortName>
    </alternativeName>
</protein>
<dbReference type="NCBIfam" id="TIGR00211">
    <property type="entry name" value="glyS"/>
    <property type="match status" value="1"/>
</dbReference>